<evidence type="ECO:0000256" key="3">
    <source>
        <dbReference type="PROSITE-ProRule" id="PRU00339"/>
    </source>
</evidence>
<dbReference type="CDD" id="cd13401">
    <property type="entry name" value="Slt70-like"/>
    <property type="match status" value="1"/>
</dbReference>
<evidence type="ECO:0000256" key="2">
    <source>
        <dbReference type="ARBA" id="ARBA00022729"/>
    </source>
</evidence>
<feature type="repeat" description="TPR" evidence="3">
    <location>
        <begin position="30"/>
        <end position="63"/>
    </location>
</feature>
<dbReference type="RefSeq" id="WP_229668622.1">
    <property type="nucleotide sequence ID" value="NZ_BMJB01000001.1"/>
</dbReference>
<dbReference type="InterPro" id="IPR008258">
    <property type="entry name" value="Transglycosylase_SLT_dom_1"/>
</dbReference>
<protein>
    <submittedName>
        <fullName evidence="6">Murein transglycosylase</fullName>
    </submittedName>
</protein>
<dbReference type="PANTHER" id="PTHR37423:SF2">
    <property type="entry name" value="MEMBRANE-BOUND LYTIC MUREIN TRANSGLYCOSYLASE C"/>
    <property type="match status" value="1"/>
</dbReference>
<dbReference type="InterPro" id="IPR039565">
    <property type="entry name" value="BamD-like"/>
</dbReference>
<evidence type="ECO:0000259" key="4">
    <source>
        <dbReference type="Pfam" id="PF01464"/>
    </source>
</evidence>
<proteinExistence type="inferred from homology"/>
<accession>A0A916RF33</accession>
<dbReference type="SUPFAM" id="SSF48452">
    <property type="entry name" value="TPR-like"/>
    <property type="match status" value="2"/>
</dbReference>
<dbReference type="Proteomes" id="UP000648801">
    <property type="component" value="Unassembled WGS sequence"/>
</dbReference>
<feature type="domain" description="Transglycosylase SLT" evidence="4">
    <location>
        <begin position="536"/>
        <end position="648"/>
    </location>
</feature>
<dbReference type="Gene3D" id="1.10.530.10">
    <property type="match status" value="1"/>
</dbReference>
<feature type="domain" description="Outer membrane lipoprotein BamD-like" evidence="5">
    <location>
        <begin position="298"/>
        <end position="385"/>
    </location>
</feature>
<dbReference type="Pfam" id="PF13525">
    <property type="entry name" value="YfiO"/>
    <property type="match status" value="1"/>
</dbReference>
<organism evidence="6 7">
    <name type="scientific">Edaphobacter acidisoli</name>
    <dbReference type="NCBI Taxonomy" id="2040573"/>
    <lineage>
        <taxon>Bacteria</taxon>
        <taxon>Pseudomonadati</taxon>
        <taxon>Acidobacteriota</taxon>
        <taxon>Terriglobia</taxon>
        <taxon>Terriglobales</taxon>
        <taxon>Acidobacteriaceae</taxon>
        <taxon>Edaphobacter</taxon>
    </lineage>
</organism>
<dbReference type="InterPro" id="IPR011990">
    <property type="entry name" value="TPR-like_helical_dom_sf"/>
</dbReference>
<gene>
    <name evidence="6" type="ORF">GCM10011507_03290</name>
</gene>
<reference evidence="6" key="1">
    <citation type="journal article" date="2014" name="Int. J. Syst. Evol. Microbiol.">
        <title>Complete genome sequence of Corynebacterium casei LMG S-19264T (=DSM 44701T), isolated from a smear-ripened cheese.</title>
        <authorList>
            <consortium name="US DOE Joint Genome Institute (JGI-PGF)"/>
            <person name="Walter F."/>
            <person name="Albersmeier A."/>
            <person name="Kalinowski J."/>
            <person name="Ruckert C."/>
        </authorList>
    </citation>
    <scope>NUCLEOTIDE SEQUENCE</scope>
    <source>
        <strain evidence="6">CGMCC 1.15447</strain>
    </source>
</reference>
<dbReference type="InterPro" id="IPR019734">
    <property type="entry name" value="TPR_rpt"/>
</dbReference>
<reference evidence="6" key="2">
    <citation type="submission" date="2020-09" db="EMBL/GenBank/DDBJ databases">
        <authorList>
            <person name="Sun Q."/>
            <person name="Zhou Y."/>
        </authorList>
    </citation>
    <scope>NUCLEOTIDE SEQUENCE</scope>
    <source>
        <strain evidence="6">CGMCC 1.15447</strain>
    </source>
</reference>
<evidence type="ECO:0000313" key="7">
    <source>
        <dbReference type="Proteomes" id="UP000648801"/>
    </source>
</evidence>
<dbReference type="Gene3D" id="1.25.40.10">
    <property type="entry name" value="Tetratricopeptide repeat domain"/>
    <property type="match status" value="2"/>
</dbReference>
<dbReference type="SMART" id="SM00028">
    <property type="entry name" value="TPR"/>
    <property type="match status" value="2"/>
</dbReference>
<evidence type="ECO:0000313" key="6">
    <source>
        <dbReference type="EMBL" id="GGA55371.1"/>
    </source>
</evidence>
<comment type="caution">
    <text evidence="6">The sequence shown here is derived from an EMBL/GenBank/DDBJ whole genome shotgun (WGS) entry which is preliminary data.</text>
</comment>
<evidence type="ECO:0000259" key="5">
    <source>
        <dbReference type="Pfam" id="PF13525"/>
    </source>
</evidence>
<comment type="similarity">
    <text evidence="1">Belongs to the transglycosylase Slt family.</text>
</comment>
<sequence length="681" mass="76185">MAQQLTATRSAAAYAGVAAYARQHTGEASAAAYLALGHAYMLDHRYSEAADSFHKAATAGTALDDYADYLGAQALLQAGRGTEAYALLDHFNDRHPDSIFNAQAPVLLASSYIQQNNPQAALKLLLSLSGNDIATHNDFRYALGRAYQTTGDNAHAALIFRSLYTTQPLSFEASQARTQLRAIGVTLTAAELKAHADQLFNAKRYSEAADEYHSIEHDSSLSAGDRDTLQLYAAVCDLRLKRLSSHQAEHLPEVTGDGAALKQYILAELARNDNDESKHDAIVANMVAEFPHSRWLEEALYSSGNMYLLKQDANHAIDNYSRLYKMFPSSTYAPSAHWRTAWLDYRTRNYPEAARLMDEQIRLYPTSIEASTALYWRGRIYEDVEHDYGQAANYYHALTANYANYYYAILARERLKALTGHVPTIAPAATLSSVPKYNDPDLTGDLPENEPHLIKARLLANAALNEYIAPEIQASSTSSQWGALAQAEIYTSYGEVTRALQSMKHSDISFYKMPIDQVPTIYWKLLFPQPYWSELEANAKKNGLDPYLVASLIRQETEFNPGAISRASAYGLMQLLPSVGKSIAHREKMRGYSTTRLLDPSVNLELGTVNLRSVLDRYSGQIEYALAAYNAGDTPVRRWMSTGDYRDIHEFVESIPYSETREYVQAILRNREMYRALYPEK</sequence>
<dbReference type="PROSITE" id="PS50005">
    <property type="entry name" value="TPR"/>
    <property type="match status" value="2"/>
</dbReference>
<dbReference type="AlphaFoldDB" id="A0A916RF33"/>
<dbReference type="PANTHER" id="PTHR37423">
    <property type="entry name" value="SOLUBLE LYTIC MUREIN TRANSGLYCOSYLASE-RELATED"/>
    <property type="match status" value="1"/>
</dbReference>
<keyword evidence="3" id="KW-0802">TPR repeat</keyword>
<dbReference type="EMBL" id="BMJB01000001">
    <property type="protein sequence ID" value="GGA55371.1"/>
    <property type="molecule type" value="Genomic_DNA"/>
</dbReference>
<dbReference type="Pfam" id="PF01464">
    <property type="entry name" value="SLT"/>
    <property type="match status" value="1"/>
</dbReference>
<dbReference type="SUPFAM" id="SSF53955">
    <property type="entry name" value="Lysozyme-like"/>
    <property type="match status" value="1"/>
</dbReference>
<dbReference type="InterPro" id="IPR023346">
    <property type="entry name" value="Lysozyme-like_dom_sf"/>
</dbReference>
<keyword evidence="2" id="KW-0732">Signal</keyword>
<keyword evidence="7" id="KW-1185">Reference proteome</keyword>
<feature type="repeat" description="TPR" evidence="3">
    <location>
        <begin position="297"/>
        <end position="330"/>
    </location>
</feature>
<evidence type="ECO:0000256" key="1">
    <source>
        <dbReference type="ARBA" id="ARBA00007734"/>
    </source>
</evidence>
<name>A0A916RF33_9BACT</name>